<dbReference type="Proteomes" id="UP001501842">
    <property type="component" value="Unassembled WGS sequence"/>
</dbReference>
<name>A0ABP6HBC6_9ACTN</name>
<organism evidence="1 2">
    <name type="scientific">Actinocorallia aurantiaca</name>
    <dbReference type="NCBI Taxonomy" id="46204"/>
    <lineage>
        <taxon>Bacteria</taxon>
        <taxon>Bacillati</taxon>
        <taxon>Actinomycetota</taxon>
        <taxon>Actinomycetes</taxon>
        <taxon>Streptosporangiales</taxon>
        <taxon>Thermomonosporaceae</taxon>
        <taxon>Actinocorallia</taxon>
    </lineage>
</organism>
<accession>A0ABP6HBC6</accession>
<gene>
    <name evidence="1" type="ORF">GCM10010439_74230</name>
</gene>
<sequence>MLGPDESETAVLNRKCEECGESYTAVSRNQGGPFHFMVVLFGEWPDGRMRVGGHWRSGDWVAGQALYFWRRDGHRVVITNAEMLPALNEACERRGQRELLVPQEKSLQSRGCIWAIPESPTD</sequence>
<dbReference type="EMBL" id="BAAATZ010000049">
    <property type="protein sequence ID" value="GAA2738854.1"/>
    <property type="molecule type" value="Genomic_DNA"/>
</dbReference>
<proteinExistence type="predicted"/>
<reference evidence="2" key="1">
    <citation type="journal article" date="2019" name="Int. J. Syst. Evol. Microbiol.">
        <title>The Global Catalogue of Microorganisms (GCM) 10K type strain sequencing project: providing services to taxonomists for standard genome sequencing and annotation.</title>
        <authorList>
            <consortium name="The Broad Institute Genomics Platform"/>
            <consortium name="The Broad Institute Genome Sequencing Center for Infectious Disease"/>
            <person name="Wu L."/>
            <person name="Ma J."/>
        </authorList>
    </citation>
    <scope>NUCLEOTIDE SEQUENCE [LARGE SCALE GENOMIC DNA]</scope>
    <source>
        <strain evidence="2">JCM 8201</strain>
    </source>
</reference>
<comment type="caution">
    <text evidence="1">The sequence shown here is derived from an EMBL/GenBank/DDBJ whole genome shotgun (WGS) entry which is preliminary data.</text>
</comment>
<protein>
    <submittedName>
        <fullName evidence="1">Uncharacterized protein</fullName>
    </submittedName>
</protein>
<evidence type="ECO:0000313" key="1">
    <source>
        <dbReference type="EMBL" id="GAA2738854.1"/>
    </source>
</evidence>
<keyword evidence="2" id="KW-1185">Reference proteome</keyword>
<evidence type="ECO:0000313" key="2">
    <source>
        <dbReference type="Proteomes" id="UP001501842"/>
    </source>
</evidence>